<dbReference type="OrthoDB" id="19092at2759"/>
<feature type="compositionally biased region" description="Polar residues" evidence="1">
    <location>
        <begin position="35"/>
        <end position="56"/>
    </location>
</feature>
<comment type="caution">
    <text evidence="2">The sequence shown here is derived from an EMBL/GenBank/DDBJ whole genome shotgun (WGS) entry which is preliminary data.</text>
</comment>
<feature type="region of interest" description="Disordered" evidence="1">
    <location>
        <begin position="1"/>
        <end position="60"/>
    </location>
</feature>
<keyword evidence="3" id="KW-1185">Reference proteome</keyword>
<accession>A0A9W6Z0J2</accession>
<dbReference type="Proteomes" id="UP001165063">
    <property type="component" value="Unassembled WGS sequence"/>
</dbReference>
<dbReference type="EMBL" id="BSXU01001981">
    <property type="protein sequence ID" value="GMG33059.1"/>
    <property type="molecule type" value="Genomic_DNA"/>
</dbReference>
<dbReference type="AlphaFoldDB" id="A0A9W6Z0J2"/>
<protein>
    <submittedName>
        <fullName evidence="2">Unnamed protein product</fullName>
    </submittedName>
</protein>
<reference evidence="2" key="1">
    <citation type="submission" date="2023-04" db="EMBL/GenBank/DDBJ databases">
        <title>Ambrosiozyma monospora NBRC 1965.</title>
        <authorList>
            <person name="Ichikawa N."/>
            <person name="Sato H."/>
            <person name="Tonouchi N."/>
        </authorList>
    </citation>
    <scope>NUCLEOTIDE SEQUENCE</scope>
    <source>
        <strain evidence="2">NBRC 1965</strain>
    </source>
</reference>
<feature type="compositionally biased region" description="Low complexity" evidence="1">
    <location>
        <begin position="7"/>
        <end position="34"/>
    </location>
</feature>
<gene>
    <name evidence="2" type="ORF">Amon01_000422900</name>
</gene>
<evidence type="ECO:0000256" key="1">
    <source>
        <dbReference type="SAM" id="MobiDB-lite"/>
    </source>
</evidence>
<organism evidence="2 3">
    <name type="scientific">Ambrosiozyma monospora</name>
    <name type="common">Yeast</name>
    <name type="synonym">Endomycopsis monosporus</name>
    <dbReference type="NCBI Taxonomy" id="43982"/>
    <lineage>
        <taxon>Eukaryota</taxon>
        <taxon>Fungi</taxon>
        <taxon>Dikarya</taxon>
        <taxon>Ascomycota</taxon>
        <taxon>Saccharomycotina</taxon>
        <taxon>Pichiomycetes</taxon>
        <taxon>Pichiales</taxon>
        <taxon>Pichiaceae</taxon>
        <taxon>Ambrosiozyma</taxon>
    </lineage>
</organism>
<proteinExistence type="predicted"/>
<feature type="compositionally biased region" description="Acidic residues" evidence="1">
    <location>
        <begin position="84"/>
        <end position="100"/>
    </location>
</feature>
<evidence type="ECO:0000313" key="2">
    <source>
        <dbReference type="EMBL" id="GMG33059.1"/>
    </source>
</evidence>
<name>A0A9W6Z0J2_AMBMO</name>
<evidence type="ECO:0000313" key="3">
    <source>
        <dbReference type="Proteomes" id="UP001165063"/>
    </source>
</evidence>
<sequence>MSDPLPTTRTTTRTTTTTSTSTTTTTTSTASTSSQSLISSQVEQHHPTSTSMNTPASVPLPPIRVISVKDFAYAEGHPLHYGVPDDESTDFTDDEEDDSK</sequence>
<feature type="region of interest" description="Disordered" evidence="1">
    <location>
        <begin position="77"/>
        <end position="100"/>
    </location>
</feature>